<proteinExistence type="predicted"/>
<protein>
    <submittedName>
        <fullName evidence="1">Uncharacterized protein</fullName>
    </submittedName>
</protein>
<sequence length="66" mass="7457">MMKIYARVDDDVVVEIIEPVTDDLGNEVPIEDRFTPEIVKQMVDVTGLSPTPACWWTYLNGEFSAP</sequence>
<dbReference type="AlphaFoldDB" id="A0AAW3Q1I5"/>
<organism evidence="1 2">
    <name type="scientific">Burkholderia anthina</name>
    <dbReference type="NCBI Taxonomy" id="179879"/>
    <lineage>
        <taxon>Bacteria</taxon>
        <taxon>Pseudomonadati</taxon>
        <taxon>Pseudomonadota</taxon>
        <taxon>Betaproteobacteria</taxon>
        <taxon>Burkholderiales</taxon>
        <taxon>Burkholderiaceae</taxon>
        <taxon>Burkholderia</taxon>
        <taxon>Burkholderia cepacia complex</taxon>
    </lineage>
</organism>
<accession>A0AAW3Q1I5</accession>
<name>A0AAW3Q1I5_9BURK</name>
<evidence type="ECO:0000313" key="2">
    <source>
        <dbReference type="Proteomes" id="UP000070434"/>
    </source>
</evidence>
<comment type="caution">
    <text evidence="1">The sequence shown here is derived from an EMBL/GenBank/DDBJ whole genome shotgun (WGS) entry which is preliminary data.</text>
</comment>
<dbReference type="EMBL" id="LNJP01000001">
    <property type="protein sequence ID" value="KWZ35227.1"/>
    <property type="molecule type" value="Genomic_DNA"/>
</dbReference>
<gene>
    <name evidence="1" type="ORF">WS64_06550</name>
</gene>
<dbReference type="Proteomes" id="UP000070434">
    <property type="component" value="Chromosome 1"/>
</dbReference>
<evidence type="ECO:0000313" key="1">
    <source>
        <dbReference type="EMBL" id="KWZ35227.1"/>
    </source>
</evidence>
<reference evidence="1 2" key="1">
    <citation type="submission" date="2015-11" db="EMBL/GenBank/DDBJ databases">
        <authorList>
            <person name="Sahl J."/>
            <person name="Wagner D."/>
            <person name="Keim P."/>
        </authorList>
    </citation>
    <scope>NUCLEOTIDE SEQUENCE [LARGE SCALE GENOMIC DNA]</scope>
    <source>
        <strain evidence="1 2">AZ-4-2-10-S1-D7</strain>
    </source>
</reference>
<dbReference type="RefSeq" id="WP_059638698.1">
    <property type="nucleotide sequence ID" value="NZ_CM003768.1"/>
</dbReference>